<dbReference type="OrthoDB" id="10058374at2759"/>
<evidence type="ECO:0000256" key="1">
    <source>
        <dbReference type="SAM" id="MobiDB-lite"/>
    </source>
</evidence>
<evidence type="ECO:0000313" key="6">
    <source>
        <dbReference type="EMBL" id="CAF4287967.1"/>
    </source>
</evidence>
<dbReference type="EMBL" id="CAJNOQ010017133">
    <property type="protein sequence ID" value="CAF1393723.1"/>
    <property type="molecule type" value="Genomic_DNA"/>
</dbReference>
<comment type="caution">
    <text evidence="4">The sequence shown here is derived from an EMBL/GenBank/DDBJ whole genome shotgun (WGS) entry which is preliminary data.</text>
</comment>
<feature type="domain" description="TIR" evidence="2">
    <location>
        <begin position="1"/>
        <end position="68"/>
    </location>
</feature>
<dbReference type="AlphaFoldDB" id="A0A815KBV8"/>
<accession>A0A815KBV8</accession>
<evidence type="ECO:0000259" key="2">
    <source>
        <dbReference type="Pfam" id="PF13676"/>
    </source>
</evidence>
<dbReference type="Proteomes" id="UP000681722">
    <property type="component" value="Unassembled WGS sequence"/>
</dbReference>
<evidence type="ECO:0000313" key="3">
    <source>
        <dbReference type="EMBL" id="CAF0892504.1"/>
    </source>
</evidence>
<dbReference type="EMBL" id="CAJNOK010003216">
    <property type="protein sequence ID" value="CAF0892504.1"/>
    <property type="molecule type" value="Genomic_DNA"/>
</dbReference>
<sequence length="435" mass="49070">MAEGVESAAAIVCFLTKEYQQSDSCKKELTYASQRGIPIIPCMMIVGWKPSSWLGISITDLLYLDFKNITEQNLNMKCQTLVEKIKQTVGTKCSETDEQQIWSAVETKGYASESDDEHGDVNTDFSSKIPKPQRQGPELIAVEPPKTKKHVCEGDSVIRLLTPGNILQIEANQNLSAYDGTFINYFFIPKIIIQNTSKQPVSIIEFTAEYENQEGIWCECKTVNIGPPSNNGEYTWLADSVINLEPAKLMTFALEVQIVVQGKPGRDNQRRARAHISLPQPLKIRVQAHDTDGKTCSLIVEQANTPLQLPTKEFLMTKCSITNIISYVYVDDCEDHSRRFVIIYLNDESILTFAFGDSLHGLTPRYWDKSTIKKLQKQAKENGNTEIVLDDWSSYGQYTALFDPITFILYAVRIELVSDTSKTEETVLLPLKQIK</sequence>
<dbReference type="PANTHER" id="PTHR46270">
    <property type="entry name" value="ARMADILLO-TYPE FOLD-RELATED"/>
    <property type="match status" value="1"/>
</dbReference>
<dbReference type="Proteomes" id="UP000677228">
    <property type="component" value="Unassembled WGS sequence"/>
</dbReference>
<dbReference type="PANTHER" id="PTHR46270:SF2">
    <property type="entry name" value="TIR DOMAIN-CONTAINING PROTEIN"/>
    <property type="match status" value="1"/>
</dbReference>
<gene>
    <name evidence="4" type="ORF">GPM918_LOCUS32922</name>
    <name evidence="3" type="ORF">OVA965_LOCUS9200</name>
    <name evidence="6" type="ORF">SRO942_LOCUS33592</name>
    <name evidence="5" type="ORF">TMI583_LOCUS9196</name>
</gene>
<protein>
    <recommendedName>
        <fullName evidence="2">TIR domain-containing protein</fullName>
    </recommendedName>
</protein>
<dbReference type="EMBL" id="CAJOBC010082541">
    <property type="protein sequence ID" value="CAF4287967.1"/>
    <property type="molecule type" value="Genomic_DNA"/>
</dbReference>
<dbReference type="InterPro" id="IPR000157">
    <property type="entry name" value="TIR_dom"/>
</dbReference>
<evidence type="ECO:0000313" key="4">
    <source>
        <dbReference type="EMBL" id="CAF1393723.1"/>
    </source>
</evidence>
<evidence type="ECO:0000313" key="7">
    <source>
        <dbReference type="Proteomes" id="UP000663829"/>
    </source>
</evidence>
<dbReference type="Pfam" id="PF13676">
    <property type="entry name" value="TIR_2"/>
    <property type="match status" value="1"/>
</dbReference>
<name>A0A815KBV8_9BILA</name>
<keyword evidence="7" id="KW-1185">Reference proteome</keyword>
<dbReference type="Proteomes" id="UP000682733">
    <property type="component" value="Unassembled WGS sequence"/>
</dbReference>
<reference evidence="4" key="1">
    <citation type="submission" date="2021-02" db="EMBL/GenBank/DDBJ databases">
        <authorList>
            <person name="Nowell W R."/>
        </authorList>
    </citation>
    <scope>NUCLEOTIDE SEQUENCE</scope>
</reference>
<dbReference type="EMBL" id="CAJOBA010003217">
    <property type="protein sequence ID" value="CAF3674499.1"/>
    <property type="molecule type" value="Genomic_DNA"/>
</dbReference>
<evidence type="ECO:0000313" key="5">
    <source>
        <dbReference type="EMBL" id="CAF3674499.1"/>
    </source>
</evidence>
<feature type="region of interest" description="Disordered" evidence="1">
    <location>
        <begin position="109"/>
        <end position="135"/>
    </location>
</feature>
<proteinExistence type="predicted"/>
<dbReference type="GO" id="GO:0007165">
    <property type="term" value="P:signal transduction"/>
    <property type="evidence" value="ECO:0007669"/>
    <property type="project" value="InterPro"/>
</dbReference>
<organism evidence="4 7">
    <name type="scientific">Didymodactylos carnosus</name>
    <dbReference type="NCBI Taxonomy" id="1234261"/>
    <lineage>
        <taxon>Eukaryota</taxon>
        <taxon>Metazoa</taxon>
        <taxon>Spiralia</taxon>
        <taxon>Gnathifera</taxon>
        <taxon>Rotifera</taxon>
        <taxon>Eurotatoria</taxon>
        <taxon>Bdelloidea</taxon>
        <taxon>Philodinida</taxon>
        <taxon>Philodinidae</taxon>
        <taxon>Didymodactylos</taxon>
    </lineage>
</organism>
<dbReference type="Proteomes" id="UP000663829">
    <property type="component" value="Unassembled WGS sequence"/>
</dbReference>